<evidence type="ECO:0000256" key="2">
    <source>
        <dbReference type="ARBA" id="ARBA00022475"/>
    </source>
</evidence>
<proteinExistence type="predicted"/>
<dbReference type="AlphaFoldDB" id="A0A4S5CIS0"/>
<organism evidence="9 10">
    <name type="scientific">Aeromonas veronii</name>
    <dbReference type="NCBI Taxonomy" id="654"/>
    <lineage>
        <taxon>Bacteria</taxon>
        <taxon>Pseudomonadati</taxon>
        <taxon>Pseudomonadota</taxon>
        <taxon>Gammaproteobacteria</taxon>
        <taxon>Aeromonadales</taxon>
        <taxon>Aeromonadaceae</taxon>
        <taxon>Aeromonas</taxon>
    </lineage>
</organism>
<gene>
    <name evidence="9" type="ORF">E8Q35_15570</name>
</gene>
<dbReference type="GO" id="GO:0009244">
    <property type="term" value="P:lipopolysaccharide core region biosynthetic process"/>
    <property type="evidence" value="ECO:0007669"/>
    <property type="project" value="TreeGrafter"/>
</dbReference>
<keyword evidence="5 7" id="KW-1133">Transmembrane helix</keyword>
<evidence type="ECO:0000313" key="9">
    <source>
        <dbReference type="EMBL" id="THJ42966.1"/>
    </source>
</evidence>
<feature type="transmembrane region" description="Helical" evidence="7">
    <location>
        <begin position="38"/>
        <end position="55"/>
    </location>
</feature>
<dbReference type="Gene3D" id="3.40.720.10">
    <property type="entry name" value="Alkaline Phosphatase, subunit A"/>
    <property type="match status" value="1"/>
</dbReference>
<dbReference type="GO" id="GO:0016776">
    <property type="term" value="F:phosphotransferase activity, phosphate group as acceptor"/>
    <property type="evidence" value="ECO:0007669"/>
    <property type="project" value="TreeGrafter"/>
</dbReference>
<reference evidence="9 10" key="1">
    <citation type="submission" date="2019-04" db="EMBL/GenBank/DDBJ databases">
        <title>Comparative genomics of Aeromonas veronii strains pathogenic to fish.</title>
        <authorList>
            <person name="Cascarano M.C."/>
            <person name="Smyrli M."/>
            <person name="Katharios P."/>
        </authorList>
    </citation>
    <scope>NUCLEOTIDE SEQUENCE [LARGE SCALE GENOMIC DNA]</scope>
    <source>
        <strain evidence="9 10">XU1</strain>
    </source>
</reference>
<dbReference type="InterPro" id="IPR040423">
    <property type="entry name" value="PEA_transferase"/>
</dbReference>
<dbReference type="Proteomes" id="UP000309618">
    <property type="component" value="Unassembled WGS sequence"/>
</dbReference>
<comment type="subcellular location">
    <subcellularLocation>
        <location evidence="1">Cell membrane</location>
        <topology evidence="1">Multi-pass membrane protein</topology>
    </subcellularLocation>
</comment>
<dbReference type="PANTHER" id="PTHR30443">
    <property type="entry name" value="INNER MEMBRANE PROTEIN"/>
    <property type="match status" value="1"/>
</dbReference>
<evidence type="ECO:0000259" key="8">
    <source>
        <dbReference type="Pfam" id="PF00884"/>
    </source>
</evidence>
<name>A0A4S5CIS0_AERVE</name>
<evidence type="ECO:0000256" key="1">
    <source>
        <dbReference type="ARBA" id="ARBA00004651"/>
    </source>
</evidence>
<keyword evidence="2" id="KW-1003">Cell membrane</keyword>
<sequence>MITLSLIKKRILLIINGAKLFMVSYFNQRTFFKKTRSVAFCFFMAVFFISLEVFFRKIYSMEAVGRIIESLLYVFLLLLVVRFSKYKASTYISVYIITSSFLFQLCHYAVYHSWLSAIEIYLFFEKINEVFVSAVELTEILILPCLISAVVLFSSLYTSKLRRNLSERQSYFYDVLLVIFILIPILQVLFSNSMQDASPSLRYSVIKAQYKVNGYFFARTLPNQLFGMGMNTSWGRDEPVSMNGWEKDDNSIKNIVIIMGESQNSDNMGVFGYKKNTTPFLSKMTDVAVIKKTYAAGTFTDVSLPTFFNMIDSPDGTQHIFSWKSNLFRLAKNHDYKTHFFSAQARDTMALMSRLGLQYIDDFKDPLWLGYDANSSAQDNELLPLLDDVNISGGRNFVIIHQIGSHGPYSTRTLTNEKHFGSASLEDEYNNSVLKTDNLIRSVYEKLITFTSDNWLLIYTSDHGQYVKDGAFGHGSLSNSSHYIVPTAIFSNHNSKFRMINEKLSPCNRIFHHQVSSLIVNAMGYIEPIKKCDTGIVNGSRLDGSAGFKVIRQ</sequence>
<feature type="transmembrane region" description="Helical" evidence="7">
    <location>
        <begin position="91"/>
        <end position="110"/>
    </location>
</feature>
<dbReference type="Pfam" id="PF00884">
    <property type="entry name" value="Sulfatase"/>
    <property type="match status" value="1"/>
</dbReference>
<evidence type="ECO:0000256" key="7">
    <source>
        <dbReference type="SAM" id="Phobius"/>
    </source>
</evidence>
<comment type="caution">
    <text evidence="9">The sequence shown here is derived from an EMBL/GenBank/DDBJ whole genome shotgun (WGS) entry which is preliminary data.</text>
</comment>
<feature type="domain" description="Sulfatase N-terminal" evidence="8">
    <location>
        <begin position="253"/>
        <end position="505"/>
    </location>
</feature>
<dbReference type="EMBL" id="SSUX01000012">
    <property type="protein sequence ID" value="THJ42966.1"/>
    <property type="molecule type" value="Genomic_DNA"/>
</dbReference>
<evidence type="ECO:0000256" key="5">
    <source>
        <dbReference type="ARBA" id="ARBA00022989"/>
    </source>
</evidence>
<dbReference type="InterPro" id="IPR000917">
    <property type="entry name" value="Sulfatase_N"/>
</dbReference>
<evidence type="ECO:0000256" key="3">
    <source>
        <dbReference type="ARBA" id="ARBA00022679"/>
    </source>
</evidence>
<dbReference type="InterPro" id="IPR058130">
    <property type="entry name" value="PEA_transf_C"/>
</dbReference>
<accession>A0A4S5CIS0</accession>
<dbReference type="SUPFAM" id="SSF53649">
    <property type="entry name" value="Alkaline phosphatase-like"/>
    <property type="match status" value="1"/>
</dbReference>
<dbReference type="RefSeq" id="WP_136502164.1">
    <property type="nucleotide sequence ID" value="NZ_SSUX01000012.1"/>
</dbReference>
<dbReference type="PANTHER" id="PTHR30443:SF0">
    <property type="entry name" value="PHOSPHOETHANOLAMINE TRANSFERASE EPTA"/>
    <property type="match status" value="1"/>
</dbReference>
<feature type="transmembrane region" description="Helical" evidence="7">
    <location>
        <begin position="171"/>
        <end position="190"/>
    </location>
</feature>
<feature type="transmembrane region" description="Helical" evidence="7">
    <location>
        <begin position="67"/>
        <end position="84"/>
    </location>
</feature>
<dbReference type="CDD" id="cd16017">
    <property type="entry name" value="LptA"/>
    <property type="match status" value="1"/>
</dbReference>
<evidence type="ECO:0000313" key="10">
    <source>
        <dbReference type="Proteomes" id="UP000309618"/>
    </source>
</evidence>
<keyword evidence="6 7" id="KW-0472">Membrane</keyword>
<evidence type="ECO:0000256" key="4">
    <source>
        <dbReference type="ARBA" id="ARBA00022692"/>
    </source>
</evidence>
<protein>
    <submittedName>
        <fullName evidence="9">Phosphoethanolamine transferase</fullName>
    </submittedName>
</protein>
<dbReference type="GO" id="GO:0005886">
    <property type="term" value="C:plasma membrane"/>
    <property type="evidence" value="ECO:0007669"/>
    <property type="project" value="UniProtKB-SubCell"/>
</dbReference>
<evidence type="ECO:0000256" key="6">
    <source>
        <dbReference type="ARBA" id="ARBA00023136"/>
    </source>
</evidence>
<keyword evidence="3 9" id="KW-0808">Transferase</keyword>
<feature type="transmembrane region" description="Helical" evidence="7">
    <location>
        <begin position="130"/>
        <end position="159"/>
    </location>
</feature>
<keyword evidence="4 7" id="KW-0812">Transmembrane</keyword>
<dbReference type="InterPro" id="IPR017850">
    <property type="entry name" value="Alkaline_phosphatase_core_sf"/>
</dbReference>